<feature type="transmembrane region" description="Helical" evidence="7">
    <location>
        <begin position="340"/>
        <end position="363"/>
    </location>
</feature>
<feature type="transmembrane region" description="Helical" evidence="7">
    <location>
        <begin position="244"/>
        <end position="262"/>
    </location>
</feature>
<feature type="transmembrane region" description="Helical" evidence="7">
    <location>
        <begin position="308"/>
        <end position="328"/>
    </location>
</feature>
<dbReference type="Proteomes" id="UP000663583">
    <property type="component" value="Chromosome"/>
</dbReference>
<gene>
    <name evidence="9" type="ORF">I2456_20090</name>
    <name evidence="8" type="ORF">MKUB_47580</name>
</gene>
<reference evidence="8" key="2">
    <citation type="submission" date="2020-02" db="EMBL/GenBank/DDBJ databases">
        <authorList>
            <person name="Matsumoto Y."/>
            <person name="Kinjo T."/>
            <person name="Motooka D."/>
            <person name="Nabeya D."/>
            <person name="Jung N."/>
            <person name="Uechi K."/>
            <person name="Horii T."/>
            <person name="Iida T."/>
            <person name="Fujita J."/>
            <person name="Nakamura S."/>
        </authorList>
    </citation>
    <scope>NUCLEOTIDE SEQUENCE</scope>
    <source>
        <strain evidence="8">JCM 13573</strain>
    </source>
</reference>
<sequence length="377" mass="39360">MAVTTVHAGSDETESQGAFASTRPLQYVPGILLLIAVGLLGKYAQIWWNALARHQHWTVPDIEYVLWAILIGLLITNTIGLHSIFRPGVATYEFWLKAGIVVLGSRFVLGDVAKLGGISLIQILIDMTVAGAIILVAARAFGLSGKLGSLLAIGTSICGVSAIVAAKGAIRARNSDVSYAIAAILALGAVALFALPPLGHAIGLSDNEFGLWAGLSVDNTAETTATGYLFSDHAGKVAVLVKSVRNALIGFVVLGFALYWAARGQADEVAPGVPAKAAFIWAKFPKFVLGFLAVSAIATAGWLSKGQIANLANVSKWAFLLTFAGVGLNTDIRQIARTGWRPLVVAVIGLTVVALVSLGVVLLTSRGLHWGIGAHAK</sequence>
<keyword evidence="6 7" id="KW-0472">Membrane</keyword>
<feature type="transmembrane region" description="Helical" evidence="7">
    <location>
        <begin position="121"/>
        <end position="141"/>
    </location>
</feature>
<protein>
    <submittedName>
        <fullName evidence="9">YeiH family protein</fullName>
    </submittedName>
</protein>
<dbReference type="Proteomes" id="UP000465306">
    <property type="component" value="Unassembled WGS sequence"/>
</dbReference>
<organism evidence="9 11">
    <name type="scientific">Mycobacterium kubicae</name>
    <dbReference type="NCBI Taxonomy" id="120959"/>
    <lineage>
        <taxon>Bacteria</taxon>
        <taxon>Bacillati</taxon>
        <taxon>Actinomycetota</taxon>
        <taxon>Actinomycetes</taxon>
        <taxon>Mycobacteriales</taxon>
        <taxon>Mycobacteriaceae</taxon>
        <taxon>Mycobacterium</taxon>
        <taxon>Mycobacterium simiae complex</taxon>
    </lineage>
</organism>
<keyword evidence="5 7" id="KW-1133">Transmembrane helix</keyword>
<evidence type="ECO:0000256" key="7">
    <source>
        <dbReference type="SAM" id="Phobius"/>
    </source>
</evidence>
<reference evidence="8 10" key="1">
    <citation type="journal article" date="2019" name="Emerg. Microbes Infect.">
        <title>Comprehensive subspecies identification of 175 nontuberculous mycobacteria species based on 7547 genomic profiles.</title>
        <authorList>
            <person name="Matsumoto Y."/>
            <person name="Kinjo T."/>
            <person name="Motooka D."/>
            <person name="Nabeya D."/>
            <person name="Jung N."/>
            <person name="Uechi K."/>
            <person name="Horii T."/>
            <person name="Iida T."/>
            <person name="Fujita J."/>
            <person name="Nakamura S."/>
        </authorList>
    </citation>
    <scope>NUCLEOTIDE SEQUENCE [LARGE SCALE GENOMIC DNA]</scope>
    <source>
        <strain evidence="8 10">JCM 13573</strain>
    </source>
</reference>
<dbReference type="PANTHER" id="PTHR30106:SF1">
    <property type="entry name" value="UPF0324 MEMBRANE PROTEIN FN0533"/>
    <property type="match status" value="1"/>
</dbReference>
<feature type="transmembrane region" description="Helical" evidence="7">
    <location>
        <begin position="283"/>
        <end position="302"/>
    </location>
</feature>
<evidence type="ECO:0000313" key="11">
    <source>
        <dbReference type="Proteomes" id="UP000663583"/>
    </source>
</evidence>
<comment type="subcellular location">
    <subcellularLocation>
        <location evidence="1">Cell membrane</location>
        <topology evidence="1">Multi-pass membrane protein</topology>
    </subcellularLocation>
</comment>
<evidence type="ECO:0000313" key="10">
    <source>
        <dbReference type="Proteomes" id="UP000465306"/>
    </source>
</evidence>
<dbReference type="AlphaFoldDB" id="A0AAX1J5P1"/>
<name>A0AAX1J5P1_9MYCO</name>
<feature type="transmembrane region" description="Helical" evidence="7">
    <location>
        <begin position="31"/>
        <end position="52"/>
    </location>
</feature>
<feature type="transmembrane region" description="Helical" evidence="7">
    <location>
        <begin position="147"/>
        <end position="165"/>
    </location>
</feature>
<feature type="transmembrane region" description="Helical" evidence="7">
    <location>
        <begin position="64"/>
        <end position="85"/>
    </location>
</feature>
<evidence type="ECO:0000313" key="8">
    <source>
        <dbReference type="EMBL" id="GFG67268.1"/>
    </source>
</evidence>
<dbReference type="PANTHER" id="PTHR30106">
    <property type="entry name" value="INNER MEMBRANE PROTEIN YEIH-RELATED"/>
    <property type="match status" value="1"/>
</dbReference>
<dbReference type="EMBL" id="CP065047">
    <property type="protein sequence ID" value="QPI36741.1"/>
    <property type="molecule type" value="Genomic_DNA"/>
</dbReference>
<feature type="transmembrane region" description="Helical" evidence="7">
    <location>
        <begin position="91"/>
        <end position="109"/>
    </location>
</feature>
<keyword evidence="10" id="KW-1185">Reference proteome</keyword>
<accession>A0AAX1J5P1</accession>
<reference evidence="9" key="3">
    <citation type="submission" date="2020-11" db="EMBL/GenBank/DDBJ databases">
        <title>Intraspecies plasmid and genomic variation of Mycobacterium kubicae revealed by the complete genome sequences of two clinical isolates.</title>
        <authorList>
            <person name="Hendrix J.R."/>
            <person name="Epperson L.E."/>
            <person name="Honda J.R."/>
            <person name="Strong M."/>
        </authorList>
    </citation>
    <scope>NUCLEOTIDE SEQUENCE</scope>
    <source>
        <strain evidence="9">JCM 13573</strain>
    </source>
</reference>
<dbReference type="GO" id="GO:0005886">
    <property type="term" value="C:plasma membrane"/>
    <property type="evidence" value="ECO:0007669"/>
    <property type="project" value="UniProtKB-SubCell"/>
</dbReference>
<evidence type="ECO:0000256" key="4">
    <source>
        <dbReference type="ARBA" id="ARBA00022692"/>
    </source>
</evidence>
<evidence type="ECO:0000256" key="5">
    <source>
        <dbReference type="ARBA" id="ARBA00022989"/>
    </source>
</evidence>
<feature type="transmembrane region" description="Helical" evidence="7">
    <location>
        <begin position="177"/>
        <end position="195"/>
    </location>
</feature>
<dbReference type="RefSeq" id="WP_085073640.1">
    <property type="nucleotide sequence ID" value="NZ_BLKU01000005.1"/>
</dbReference>
<comment type="similarity">
    <text evidence="2">Belongs to the UPF0324 family.</text>
</comment>
<dbReference type="KEGG" id="mku:I2456_20090"/>
<evidence type="ECO:0000256" key="3">
    <source>
        <dbReference type="ARBA" id="ARBA00022475"/>
    </source>
</evidence>
<evidence type="ECO:0000256" key="1">
    <source>
        <dbReference type="ARBA" id="ARBA00004651"/>
    </source>
</evidence>
<keyword evidence="4 7" id="KW-0812">Transmembrane</keyword>
<dbReference type="InterPro" id="IPR018383">
    <property type="entry name" value="UPF0324_pro"/>
</dbReference>
<evidence type="ECO:0000256" key="2">
    <source>
        <dbReference type="ARBA" id="ARBA00007977"/>
    </source>
</evidence>
<dbReference type="EMBL" id="BLKU01000005">
    <property type="protein sequence ID" value="GFG67268.1"/>
    <property type="molecule type" value="Genomic_DNA"/>
</dbReference>
<evidence type="ECO:0000313" key="9">
    <source>
        <dbReference type="EMBL" id="QPI36741.1"/>
    </source>
</evidence>
<proteinExistence type="inferred from homology"/>
<evidence type="ECO:0000256" key="6">
    <source>
        <dbReference type="ARBA" id="ARBA00023136"/>
    </source>
</evidence>
<keyword evidence="3" id="KW-1003">Cell membrane</keyword>
<dbReference type="Pfam" id="PF03601">
    <property type="entry name" value="Cons_hypoth698"/>
    <property type="match status" value="1"/>
</dbReference>